<dbReference type="PROSITE" id="PS00211">
    <property type="entry name" value="ABC_TRANSPORTER_1"/>
    <property type="match status" value="1"/>
</dbReference>
<dbReference type="RefSeq" id="WP_313272664.1">
    <property type="nucleotide sequence ID" value="NZ_JASXSX010000001.1"/>
</dbReference>
<dbReference type="SUPFAM" id="SSF52540">
    <property type="entry name" value="P-loop containing nucleoside triphosphate hydrolases"/>
    <property type="match status" value="2"/>
</dbReference>
<dbReference type="SMART" id="SM00382">
    <property type="entry name" value="AAA"/>
    <property type="match status" value="2"/>
</dbReference>
<comment type="caution">
    <text evidence="5">The sequence shown here is derived from an EMBL/GenBank/DDBJ whole genome shotgun (WGS) entry which is preliminary data.</text>
</comment>
<dbReference type="InterPro" id="IPR003593">
    <property type="entry name" value="AAA+_ATPase"/>
</dbReference>
<dbReference type="EMBL" id="JASXSX010000001">
    <property type="protein sequence ID" value="MDT3767262.1"/>
    <property type="molecule type" value="Genomic_DNA"/>
</dbReference>
<dbReference type="PROSITE" id="PS50893">
    <property type="entry name" value="ABC_TRANSPORTER_2"/>
    <property type="match status" value="2"/>
</dbReference>
<feature type="compositionally biased region" description="Low complexity" evidence="3">
    <location>
        <begin position="517"/>
        <end position="532"/>
    </location>
</feature>
<name>A0ABU3IA72_9ACTO</name>
<dbReference type="Proteomes" id="UP001247542">
    <property type="component" value="Unassembled WGS sequence"/>
</dbReference>
<feature type="compositionally biased region" description="Basic and acidic residues" evidence="3">
    <location>
        <begin position="548"/>
        <end position="566"/>
    </location>
</feature>
<proteinExistence type="predicted"/>
<evidence type="ECO:0000256" key="3">
    <source>
        <dbReference type="SAM" id="MobiDB-lite"/>
    </source>
</evidence>
<dbReference type="InterPro" id="IPR027417">
    <property type="entry name" value="P-loop_NTPase"/>
</dbReference>
<reference evidence="5 6" key="1">
    <citation type="submission" date="2023-06" db="EMBL/GenBank/DDBJ databases">
        <title>Draft genome sequence of Gleimia hominis type strain CCUG 57540T.</title>
        <authorList>
            <person name="Salva-Serra F."/>
            <person name="Cardew S."/>
            <person name="Jensie Markopoulos S."/>
            <person name="Ohlen M."/>
            <person name="Inganas E."/>
            <person name="Svensson-Stadler L."/>
            <person name="Moore E.R.B."/>
        </authorList>
    </citation>
    <scope>NUCLEOTIDE SEQUENCE [LARGE SCALE GENOMIC DNA]</scope>
    <source>
        <strain evidence="5 6">CCUG 57540</strain>
    </source>
</reference>
<dbReference type="Gene3D" id="3.40.50.300">
    <property type="entry name" value="P-loop containing nucleotide triphosphate hydrolases"/>
    <property type="match status" value="2"/>
</dbReference>
<evidence type="ECO:0000313" key="5">
    <source>
        <dbReference type="EMBL" id="MDT3767262.1"/>
    </source>
</evidence>
<dbReference type="Pfam" id="PF00005">
    <property type="entry name" value="ABC_tran"/>
    <property type="match status" value="2"/>
</dbReference>
<feature type="domain" description="ABC transporter" evidence="4">
    <location>
        <begin position="255"/>
        <end position="499"/>
    </location>
</feature>
<evidence type="ECO:0000256" key="1">
    <source>
        <dbReference type="ARBA" id="ARBA00022741"/>
    </source>
</evidence>
<keyword evidence="1" id="KW-0547">Nucleotide-binding</keyword>
<dbReference type="CDD" id="cd03216">
    <property type="entry name" value="ABC_Carb_Monos_I"/>
    <property type="match status" value="1"/>
</dbReference>
<evidence type="ECO:0000259" key="4">
    <source>
        <dbReference type="PROSITE" id="PS50893"/>
    </source>
</evidence>
<protein>
    <submittedName>
        <fullName evidence="5">ABC transporter ATP-binding protein</fullName>
    </submittedName>
</protein>
<accession>A0ABU3IA72</accession>
<sequence length="566" mass="60162">MKLELRGITKVFGPLVANDHIDLTIEPGQIHALLGENGAGKSTLMNVLYGLYQPNDGQILIDDKPVSFSGPGDAVAAGIGMVHQHFMLVPVFTVAESVALGYEPTKVAGIIETKKARDQVRELSARFGFDIDPDAPIESLSVGAQQRVEIIKALSRDARVLILDEPTAVLTPQETDELMDIMLQLKAAGTSIVFITHKLREVRAVADHITVIRRGKVVGEASAESTEEELASMMVGRPVMLNVEKDEPNTSDVGLSLQNVSLVSKKGNLLLDDVNLDVRRGEVVCIAGVQGNGQTELSECLLGATAPSAGTIEIGGQDASGQTIKNRLQGGLGFVPEDRSKDGMIASFSIAENMILDQYDRPPFAKGINMRPQVVLDNAQKLREEYDVRVTSVTDPIATLSGGNAQKAILARELSRKLVALVASQPTRGLDVGSIEFVYKRIIEERDANTAVLVISTELDEVDALADRIAVMYRGKIVGIVPAGTPRSVLGLMMAGVPLEEAQRAAESGHEARLVADASQATAQAAGSGRADGQTVGSSRAGGQTPRPSDDAKPETGSEVKEGSDE</sequence>
<dbReference type="PANTHER" id="PTHR43790">
    <property type="entry name" value="CARBOHYDRATE TRANSPORT ATP-BINDING PROTEIN MG119-RELATED"/>
    <property type="match status" value="1"/>
</dbReference>
<dbReference type="GO" id="GO:0005524">
    <property type="term" value="F:ATP binding"/>
    <property type="evidence" value="ECO:0007669"/>
    <property type="project" value="UniProtKB-KW"/>
</dbReference>
<dbReference type="PANTHER" id="PTHR43790:SF4">
    <property type="entry name" value="GUANOSINE IMPORT ATP-BINDING PROTEIN NUPO"/>
    <property type="match status" value="1"/>
</dbReference>
<dbReference type="InterPro" id="IPR017871">
    <property type="entry name" value="ABC_transporter-like_CS"/>
</dbReference>
<feature type="region of interest" description="Disordered" evidence="3">
    <location>
        <begin position="517"/>
        <end position="566"/>
    </location>
</feature>
<dbReference type="InterPro" id="IPR003439">
    <property type="entry name" value="ABC_transporter-like_ATP-bd"/>
</dbReference>
<evidence type="ECO:0000256" key="2">
    <source>
        <dbReference type="ARBA" id="ARBA00022840"/>
    </source>
</evidence>
<organism evidence="5 6">
    <name type="scientific">Gleimia hominis</name>
    <dbReference type="NCBI Taxonomy" id="595468"/>
    <lineage>
        <taxon>Bacteria</taxon>
        <taxon>Bacillati</taxon>
        <taxon>Actinomycetota</taxon>
        <taxon>Actinomycetes</taxon>
        <taxon>Actinomycetales</taxon>
        <taxon>Actinomycetaceae</taxon>
        <taxon>Gleimia</taxon>
    </lineage>
</organism>
<dbReference type="InterPro" id="IPR050107">
    <property type="entry name" value="ABC_carbohydrate_import_ATPase"/>
</dbReference>
<gene>
    <name evidence="5" type="ORF">QS713_04165</name>
</gene>
<dbReference type="CDD" id="cd03215">
    <property type="entry name" value="ABC_Carb_Monos_II"/>
    <property type="match status" value="1"/>
</dbReference>
<keyword evidence="6" id="KW-1185">Reference proteome</keyword>
<evidence type="ECO:0000313" key="6">
    <source>
        <dbReference type="Proteomes" id="UP001247542"/>
    </source>
</evidence>
<feature type="domain" description="ABC transporter" evidence="4">
    <location>
        <begin position="3"/>
        <end position="239"/>
    </location>
</feature>
<keyword evidence="2 5" id="KW-0067">ATP-binding</keyword>